<keyword evidence="7 9" id="KW-0131">Cell cycle</keyword>
<keyword evidence="2 9" id="KW-0158">Chromosome</keyword>
<comment type="function">
    <text evidence="9">Acts as a component of the essential kinetochore-associated NDC80 complex, which is required for chromosome segregation and spindle checkpoint activity.</text>
</comment>
<evidence type="ECO:0000256" key="8">
    <source>
        <dbReference type="ARBA" id="ARBA00023328"/>
    </source>
</evidence>
<keyword evidence="5 9" id="KW-0995">Kinetochore</keyword>
<dbReference type="CDD" id="cd23784">
    <property type="entry name" value="RWD_Spc25"/>
    <property type="match status" value="1"/>
</dbReference>
<keyword evidence="3 9" id="KW-0132">Cell division</keyword>
<comment type="subunit">
    <text evidence="9">Component of the NDC80 complex.</text>
</comment>
<evidence type="ECO:0000256" key="4">
    <source>
        <dbReference type="ARBA" id="ARBA00022776"/>
    </source>
</evidence>
<protein>
    <recommendedName>
        <fullName evidence="9">Kinetochore protein SPC25</fullName>
    </recommendedName>
</protein>
<evidence type="ECO:0000256" key="9">
    <source>
        <dbReference type="RuleBase" id="RU367150"/>
    </source>
</evidence>
<dbReference type="AlphaFoldDB" id="A0A9P6KEY4"/>
<evidence type="ECO:0000256" key="10">
    <source>
        <dbReference type="SAM" id="Coils"/>
    </source>
</evidence>
<feature type="region of interest" description="Disordered" evidence="11">
    <location>
        <begin position="1"/>
        <end position="29"/>
    </location>
</feature>
<dbReference type="PANTHER" id="PTHR14281">
    <property type="entry name" value="KINETOCHORE PROTEIN SPC25-RELATED"/>
    <property type="match status" value="1"/>
</dbReference>
<evidence type="ECO:0000259" key="12">
    <source>
        <dbReference type="Pfam" id="PF08234"/>
    </source>
</evidence>
<evidence type="ECO:0000313" key="13">
    <source>
        <dbReference type="EMBL" id="KAF9583059.1"/>
    </source>
</evidence>
<keyword evidence="8 9" id="KW-0137">Centromere</keyword>
<keyword evidence="9" id="KW-0539">Nucleus</keyword>
<evidence type="ECO:0000256" key="11">
    <source>
        <dbReference type="SAM" id="MobiDB-lite"/>
    </source>
</evidence>
<proteinExistence type="inferred from homology"/>
<evidence type="ECO:0000256" key="2">
    <source>
        <dbReference type="ARBA" id="ARBA00022454"/>
    </source>
</evidence>
<name>A0A9P6KEY4_9FUNG</name>
<organism evidence="13 14">
    <name type="scientific">Lunasporangiospora selenospora</name>
    <dbReference type="NCBI Taxonomy" id="979761"/>
    <lineage>
        <taxon>Eukaryota</taxon>
        <taxon>Fungi</taxon>
        <taxon>Fungi incertae sedis</taxon>
        <taxon>Mucoromycota</taxon>
        <taxon>Mortierellomycotina</taxon>
        <taxon>Mortierellomycetes</taxon>
        <taxon>Mortierellales</taxon>
        <taxon>Mortierellaceae</taxon>
        <taxon>Lunasporangiospora</taxon>
    </lineage>
</organism>
<dbReference type="OrthoDB" id="6353017at2759"/>
<evidence type="ECO:0000313" key="14">
    <source>
        <dbReference type="Proteomes" id="UP000780801"/>
    </source>
</evidence>
<reference evidence="13" key="1">
    <citation type="journal article" date="2020" name="Fungal Divers.">
        <title>Resolving the Mortierellaceae phylogeny through synthesis of multi-gene phylogenetics and phylogenomics.</title>
        <authorList>
            <person name="Vandepol N."/>
            <person name="Liber J."/>
            <person name="Desiro A."/>
            <person name="Na H."/>
            <person name="Kennedy M."/>
            <person name="Barry K."/>
            <person name="Grigoriev I.V."/>
            <person name="Miller A.N."/>
            <person name="O'Donnell K."/>
            <person name="Stajich J.E."/>
            <person name="Bonito G."/>
        </authorList>
    </citation>
    <scope>NUCLEOTIDE SEQUENCE</scope>
    <source>
        <strain evidence="13">KOD1015</strain>
    </source>
</reference>
<feature type="domain" description="Chromosome segregation protein Spc25 C-terminal" evidence="12">
    <location>
        <begin position="215"/>
        <end position="281"/>
    </location>
</feature>
<dbReference type="GO" id="GO:0031262">
    <property type="term" value="C:Ndc80 complex"/>
    <property type="evidence" value="ECO:0007669"/>
    <property type="project" value="InterPro"/>
</dbReference>
<evidence type="ECO:0000256" key="3">
    <source>
        <dbReference type="ARBA" id="ARBA00022618"/>
    </source>
</evidence>
<dbReference type="Proteomes" id="UP000780801">
    <property type="component" value="Unassembled WGS sequence"/>
</dbReference>
<feature type="coiled-coil region" evidence="10">
    <location>
        <begin position="136"/>
        <end position="184"/>
    </location>
</feature>
<dbReference type="GO" id="GO:0005634">
    <property type="term" value="C:nucleus"/>
    <property type="evidence" value="ECO:0007669"/>
    <property type="project" value="UniProtKB-SubCell"/>
</dbReference>
<dbReference type="Pfam" id="PF08234">
    <property type="entry name" value="Spindle_Spc25"/>
    <property type="match status" value="1"/>
</dbReference>
<dbReference type="GO" id="GO:0051301">
    <property type="term" value="P:cell division"/>
    <property type="evidence" value="ECO:0007669"/>
    <property type="project" value="UniProtKB-UniRule"/>
</dbReference>
<comment type="similarity">
    <text evidence="1 9">Belongs to the SPC25 family.</text>
</comment>
<comment type="subcellular location">
    <subcellularLocation>
        <location evidence="9">Nucleus</location>
    </subcellularLocation>
    <subcellularLocation>
        <location evidence="9">Chromosome</location>
        <location evidence="9">Centromere</location>
        <location evidence="9">Kinetochore</location>
    </subcellularLocation>
</comment>
<keyword evidence="14" id="KW-1185">Reference proteome</keyword>
<sequence length="286" mass="32078">MATSESSMAPSRGSFGRTSDAGFRSSLRDSTSSAQRLSLASNRLSLLPSKSGVAGTTTAAPVSMLPVPQFDSDELSARVLTFTNDLNIGIQRIKSKISENTELWVQETSEIHESDREAQEALRVARAQESVLAKTLKKEKEEASNMTKSVQSLSDRQEEMKQAKQALETQVATLRREVIAKREAKIAQKKALDEQVLKNKPELATYEAILALRIDHIGFVFTRIDEQDWDREFSITVDVSRQEFLVSDCTPTLPELPSLLRQLNETRDFYGFLKHARQGFKELARK</sequence>
<evidence type="ECO:0000256" key="5">
    <source>
        <dbReference type="ARBA" id="ARBA00022838"/>
    </source>
</evidence>
<keyword evidence="4 9" id="KW-0498">Mitosis</keyword>
<dbReference type="PANTHER" id="PTHR14281:SF0">
    <property type="entry name" value="KINETOCHORE PROTEIN SPC25"/>
    <property type="match status" value="1"/>
</dbReference>
<dbReference type="FunFam" id="3.30.457.50:FF:000001">
    <property type="entry name" value="Probable kinetochore protein spc25"/>
    <property type="match status" value="1"/>
</dbReference>
<keyword evidence="6 10" id="KW-0175">Coiled coil</keyword>
<dbReference type="GO" id="GO:0007059">
    <property type="term" value="P:chromosome segregation"/>
    <property type="evidence" value="ECO:0007669"/>
    <property type="project" value="InterPro"/>
</dbReference>
<evidence type="ECO:0000256" key="6">
    <source>
        <dbReference type="ARBA" id="ARBA00023054"/>
    </source>
</evidence>
<evidence type="ECO:0000256" key="7">
    <source>
        <dbReference type="ARBA" id="ARBA00023306"/>
    </source>
</evidence>
<evidence type="ECO:0000256" key="1">
    <source>
        <dbReference type="ARBA" id="ARBA00006379"/>
    </source>
</evidence>
<dbReference type="InterPro" id="IPR013255">
    <property type="entry name" value="Spc25_C"/>
</dbReference>
<dbReference type="Gene3D" id="3.30.457.50">
    <property type="entry name" value="Chromosome segregation protein Spc25"/>
    <property type="match status" value="1"/>
</dbReference>
<comment type="caution">
    <text evidence="13">The sequence shown here is derived from an EMBL/GenBank/DDBJ whole genome shotgun (WGS) entry which is preliminary data.</text>
</comment>
<accession>A0A9P6KEY4</accession>
<gene>
    <name evidence="13" type="primary">SPC25</name>
    <name evidence="13" type="ORF">BGW38_010338</name>
</gene>
<dbReference type="InterPro" id="IPR045143">
    <property type="entry name" value="Spc25"/>
</dbReference>
<dbReference type="EMBL" id="JAABOA010000826">
    <property type="protein sequence ID" value="KAF9583059.1"/>
    <property type="molecule type" value="Genomic_DNA"/>
</dbReference>